<name>A0A830HIH0_9CHLO</name>
<comment type="caution">
    <text evidence="1">The sequence shown here is derived from an EMBL/GenBank/DDBJ whole genome shotgun (WGS) entry which is preliminary data.</text>
</comment>
<dbReference type="AlphaFoldDB" id="A0A830HIH0"/>
<evidence type="ECO:0000313" key="1">
    <source>
        <dbReference type="EMBL" id="GHP05600.1"/>
    </source>
</evidence>
<keyword evidence="2" id="KW-1185">Reference proteome</keyword>
<gene>
    <name evidence="1" type="ORF">PPROV_000435000</name>
</gene>
<organism evidence="1 2">
    <name type="scientific">Pycnococcus provasolii</name>
    <dbReference type="NCBI Taxonomy" id="41880"/>
    <lineage>
        <taxon>Eukaryota</taxon>
        <taxon>Viridiplantae</taxon>
        <taxon>Chlorophyta</taxon>
        <taxon>Pseudoscourfieldiophyceae</taxon>
        <taxon>Pseudoscourfieldiales</taxon>
        <taxon>Pycnococcaceae</taxon>
        <taxon>Pycnococcus</taxon>
    </lineage>
</organism>
<evidence type="ECO:0000313" key="2">
    <source>
        <dbReference type="Proteomes" id="UP000660262"/>
    </source>
</evidence>
<proteinExistence type="predicted"/>
<dbReference type="EMBL" id="BNJQ01000010">
    <property type="protein sequence ID" value="GHP05600.1"/>
    <property type="molecule type" value="Genomic_DNA"/>
</dbReference>
<accession>A0A830HIH0</accession>
<reference evidence="1" key="1">
    <citation type="submission" date="2020-10" db="EMBL/GenBank/DDBJ databases">
        <title>Unveiling of a novel bifunctional photoreceptor, Dualchrome1, isolated from a cosmopolitan green alga.</title>
        <authorList>
            <person name="Suzuki S."/>
            <person name="Kawachi M."/>
        </authorList>
    </citation>
    <scope>NUCLEOTIDE SEQUENCE</scope>
    <source>
        <strain evidence="1">NIES 2893</strain>
    </source>
</reference>
<sequence>MAASVLTYEQLYYLEVRDLLYRGPSQSIPIGPVDVSDEDAEVVAGCVKRAVERAVWAEVLRLHGTDATAQLEAFQGACWEHKAKEKAEKEKARQAAAARKRTTNGNARRRTGARMLRRASLADTDVPSGGASGVARVARRVQSAMPTRPADASEAANGLMNSPYSYPNPNFYTVSGCGSVPLQRRVLDLAWLQSETLKYERRHRFVSRAPRAAQQKSTASRGGE</sequence>
<dbReference type="Proteomes" id="UP000660262">
    <property type="component" value="Unassembled WGS sequence"/>
</dbReference>
<protein>
    <submittedName>
        <fullName evidence="1">Uncharacterized protein</fullName>
    </submittedName>
</protein>